<dbReference type="CDD" id="cd00882">
    <property type="entry name" value="Ras_like_GTPase"/>
    <property type="match status" value="1"/>
</dbReference>
<dbReference type="Proteomes" id="UP001194468">
    <property type="component" value="Unassembled WGS sequence"/>
</dbReference>
<dbReference type="Gene3D" id="3.40.50.300">
    <property type="entry name" value="P-loop containing nucleotide triphosphate hydrolases"/>
    <property type="match status" value="1"/>
</dbReference>
<dbReference type="GO" id="GO:0005525">
    <property type="term" value="F:GTP binding"/>
    <property type="evidence" value="ECO:0007669"/>
    <property type="project" value="InterPro"/>
</dbReference>
<accession>A0AAD4BH93</accession>
<evidence type="ECO:0000313" key="3">
    <source>
        <dbReference type="EMBL" id="KAF8429447.1"/>
    </source>
</evidence>
<sequence length="400" mass="43836">MLIIDQASPDAIIAVMGATGTGKSAFIRLLTDDDFIHIGYNPESKTSDIQTAFYVDQMTGRRVMLVDMPGFDDAREGEVTDTHILEKIAHFFQPGRNEERLLNGIIYMHRISDPRVGGVARKNLKMFHSLCGDASLKNVRIATTNWNRVSEQEGTTREAALETNTFKALIDGGAGLRRHTNTVESAEQIVSELIGLSPVTMQIQKELRMGMTLGDTSAGTILIAGMREMQKKDEKELAGLKREMEEATRATDLALRAELAEEHQALELKMARAKDDRKILEKAIVETCENQADEQTELCGQNTTGVTETANVFQDTSETQRLDTESGTTGDACRGCPKCEQRLAGRGPVGQFVGEVEEIINDSMRVGARHLGTAGELAGFAIGISTAPLVVTARKLFFSR</sequence>
<feature type="coiled-coil region" evidence="1">
    <location>
        <begin position="223"/>
        <end position="283"/>
    </location>
</feature>
<proteinExistence type="predicted"/>
<keyword evidence="1" id="KW-0175">Coiled coil</keyword>
<name>A0AAD4BH93_BOLED</name>
<dbReference type="Pfam" id="PF01926">
    <property type="entry name" value="MMR_HSR1"/>
    <property type="match status" value="1"/>
</dbReference>
<dbReference type="AlphaFoldDB" id="A0AAD4BH93"/>
<evidence type="ECO:0000259" key="2">
    <source>
        <dbReference type="Pfam" id="PF01926"/>
    </source>
</evidence>
<keyword evidence="4" id="KW-1185">Reference proteome</keyword>
<reference evidence="3" key="1">
    <citation type="submission" date="2019-10" db="EMBL/GenBank/DDBJ databases">
        <authorList>
            <consortium name="DOE Joint Genome Institute"/>
            <person name="Kuo A."/>
            <person name="Miyauchi S."/>
            <person name="Kiss E."/>
            <person name="Drula E."/>
            <person name="Kohler A."/>
            <person name="Sanchez-Garcia M."/>
            <person name="Andreopoulos B."/>
            <person name="Barry K.W."/>
            <person name="Bonito G."/>
            <person name="Buee M."/>
            <person name="Carver A."/>
            <person name="Chen C."/>
            <person name="Cichocki N."/>
            <person name="Clum A."/>
            <person name="Culley D."/>
            <person name="Crous P.W."/>
            <person name="Fauchery L."/>
            <person name="Girlanda M."/>
            <person name="Hayes R."/>
            <person name="Keri Z."/>
            <person name="LaButti K."/>
            <person name="Lipzen A."/>
            <person name="Lombard V."/>
            <person name="Magnuson J."/>
            <person name="Maillard F."/>
            <person name="Morin E."/>
            <person name="Murat C."/>
            <person name="Nolan M."/>
            <person name="Ohm R."/>
            <person name="Pangilinan J."/>
            <person name="Pereira M."/>
            <person name="Perotto S."/>
            <person name="Peter M."/>
            <person name="Riley R."/>
            <person name="Sitrit Y."/>
            <person name="Stielow B."/>
            <person name="Szollosi G."/>
            <person name="Zifcakova L."/>
            <person name="Stursova M."/>
            <person name="Spatafora J.W."/>
            <person name="Tedersoo L."/>
            <person name="Vaario L.-M."/>
            <person name="Yamada A."/>
            <person name="Yan M."/>
            <person name="Wang P."/>
            <person name="Xu J."/>
            <person name="Bruns T."/>
            <person name="Baldrian P."/>
            <person name="Vilgalys R."/>
            <person name="Henrissat B."/>
            <person name="Grigoriev I.V."/>
            <person name="Hibbett D."/>
            <person name="Nagy L.G."/>
            <person name="Martin F.M."/>
        </authorList>
    </citation>
    <scope>NUCLEOTIDE SEQUENCE</scope>
    <source>
        <strain evidence="3">BED1</strain>
    </source>
</reference>
<protein>
    <submittedName>
        <fullName evidence="3">P-loop containing nucleoside triphosphate hydrolase protein</fullName>
    </submittedName>
</protein>
<comment type="caution">
    <text evidence="3">The sequence shown here is derived from an EMBL/GenBank/DDBJ whole genome shotgun (WGS) entry which is preliminary data.</text>
</comment>
<reference evidence="3" key="2">
    <citation type="journal article" date="2020" name="Nat. Commun.">
        <title>Large-scale genome sequencing of mycorrhizal fungi provides insights into the early evolution of symbiotic traits.</title>
        <authorList>
            <person name="Miyauchi S."/>
            <person name="Kiss E."/>
            <person name="Kuo A."/>
            <person name="Drula E."/>
            <person name="Kohler A."/>
            <person name="Sanchez-Garcia M."/>
            <person name="Morin E."/>
            <person name="Andreopoulos B."/>
            <person name="Barry K.W."/>
            <person name="Bonito G."/>
            <person name="Buee M."/>
            <person name="Carver A."/>
            <person name="Chen C."/>
            <person name="Cichocki N."/>
            <person name="Clum A."/>
            <person name="Culley D."/>
            <person name="Crous P.W."/>
            <person name="Fauchery L."/>
            <person name="Girlanda M."/>
            <person name="Hayes R.D."/>
            <person name="Keri Z."/>
            <person name="LaButti K."/>
            <person name="Lipzen A."/>
            <person name="Lombard V."/>
            <person name="Magnuson J."/>
            <person name="Maillard F."/>
            <person name="Murat C."/>
            <person name="Nolan M."/>
            <person name="Ohm R.A."/>
            <person name="Pangilinan J."/>
            <person name="Pereira M.F."/>
            <person name="Perotto S."/>
            <person name="Peter M."/>
            <person name="Pfister S."/>
            <person name="Riley R."/>
            <person name="Sitrit Y."/>
            <person name="Stielow J.B."/>
            <person name="Szollosi G."/>
            <person name="Zifcakova L."/>
            <person name="Stursova M."/>
            <person name="Spatafora J.W."/>
            <person name="Tedersoo L."/>
            <person name="Vaario L.M."/>
            <person name="Yamada A."/>
            <person name="Yan M."/>
            <person name="Wang P."/>
            <person name="Xu J."/>
            <person name="Bruns T."/>
            <person name="Baldrian P."/>
            <person name="Vilgalys R."/>
            <person name="Dunand C."/>
            <person name="Henrissat B."/>
            <person name="Grigoriev I.V."/>
            <person name="Hibbett D."/>
            <person name="Nagy L.G."/>
            <person name="Martin F.M."/>
        </authorList>
    </citation>
    <scope>NUCLEOTIDE SEQUENCE</scope>
    <source>
        <strain evidence="3">BED1</strain>
    </source>
</reference>
<dbReference type="SUPFAM" id="SSF52540">
    <property type="entry name" value="P-loop containing nucleoside triphosphate hydrolases"/>
    <property type="match status" value="1"/>
</dbReference>
<feature type="domain" description="G" evidence="2">
    <location>
        <begin position="13"/>
        <end position="78"/>
    </location>
</feature>
<dbReference type="InterPro" id="IPR027417">
    <property type="entry name" value="P-loop_NTPase"/>
</dbReference>
<dbReference type="InterPro" id="IPR006073">
    <property type="entry name" value="GTP-bd"/>
</dbReference>
<evidence type="ECO:0000313" key="4">
    <source>
        <dbReference type="Proteomes" id="UP001194468"/>
    </source>
</evidence>
<keyword evidence="3" id="KW-0378">Hydrolase</keyword>
<organism evidence="3 4">
    <name type="scientific">Boletus edulis BED1</name>
    <dbReference type="NCBI Taxonomy" id="1328754"/>
    <lineage>
        <taxon>Eukaryota</taxon>
        <taxon>Fungi</taxon>
        <taxon>Dikarya</taxon>
        <taxon>Basidiomycota</taxon>
        <taxon>Agaricomycotina</taxon>
        <taxon>Agaricomycetes</taxon>
        <taxon>Agaricomycetidae</taxon>
        <taxon>Boletales</taxon>
        <taxon>Boletineae</taxon>
        <taxon>Boletaceae</taxon>
        <taxon>Boletoideae</taxon>
        <taxon>Boletus</taxon>
    </lineage>
</organism>
<gene>
    <name evidence="3" type="ORF">L210DRAFT_3563393</name>
</gene>
<evidence type="ECO:0000256" key="1">
    <source>
        <dbReference type="SAM" id="Coils"/>
    </source>
</evidence>
<dbReference type="EMBL" id="WHUW01000067">
    <property type="protein sequence ID" value="KAF8429447.1"/>
    <property type="molecule type" value="Genomic_DNA"/>
</dbReference>
<dbReference type="GO" id="GO:0016787">
    <property type="term" value="F:hydrolase activity"/>
    <property type="evidence" value="ECO:0007669"/>
    <property type="project" value="UniProtKB-KW"/>
</dbReference>